<feature type="transmembrane region" description="Helical" evidence="2">
    <location>
        <begin position="107"/>
        <end position="124"/>
    </location>
</feature>
<gene>
    <name evidence="3" type="ORF">ACFPUZ_00250</name>
</gene>
<comment type="caution">
    <text evidence="3">The sequence shown here is derived from an EMBL/GenBank/DDBJ whole genome shotgun (WGS) entry which is preliminary data.</text>
</comment>
<evidence type="ECO:0000256" key="2">
    <source>
        <dbReference type="SAM" id="Phobius"/>
    </source>
</evidence>
<sequence length="422" mass="45639">MHKVMSVPGVWLGWILSRLLLGRLIIAEPHPFGDVRYYLSGLVGPDPTAMTEYPDAGVWPLRLLGWLSTTDTTAFLSCFVVMCALIDAAFLALLVRHGGQRRFVAGWFWVFFGLATGHVLWLRLDLIPGVLVAGAAALLLTRPAVASAVLACAAAVKLWPAVLAATLVGGTWRRVGVFAATLLGLGALTWLTSGRERLLSPLTYQGDRGLQIESVAATPFLVAAHRDPEAYWRGYAASKSFEIHGPGTHVAVQVADAAMLIVLLFAAGWALRQLWVGRWQPHAAIALMLLLVLLLMVSNKVFSPQYIVWIGPLLAVCLTLGRSRLLTAMAVLTVLAAALGLYVYPFHYDPIWEDPAHAAVPIAMLALRNAVIVAITVLAALWLREVQARYSKNSGNGAVPPSRKVRTRGRNRSARVSATASL</sequence>
<organism evidence="3 4">
    <name type="scientific">Corynebacterium nasicanis</name>
    <dbReference type="NCBI Taxonomy" id="1448267"/>
    <lineage>
        <taxon>Bacteria</taxon>
        <taxon>Bacillati</taxon>
        <taxon>Actinomycetota</taxon>
        <taxon>Actinomycetes</taxon>
        <taxon>Mycobacteriales</taxon>
        <taxon>Corynebacteriaceae</taxon>
        <taxon>Corynebacterium</taxon>
    </lineage>
</organism>
<name>A0ABW1Q8X4_9CORY</name>
<feature type="transmembrane region" description="Helical" evidence="2">
    <location>
        <begin position="144"/>
        <end position="168"/>
    </location>
</feature>
<feature type="transmembrane region" description="Helical" evidence="2">
    <location>
        <begin position="74"/>
        <end position="95"/>
    </location>
</feature>
<feature type="transmembrane region" description="Helical" evidence="2">
    <location>
        <begin position="358"/>
        <end position="383"/>
    </location>
</feature>
<feature type="compositionally biased region" description="Basic residues" evidence="1">
    <location>
        <begin position="403"/>
        <end position="413"/>
    </location>
</feature>
<feature type="transmembrane region" description="Helical" evidence="2">
    <location>
        <begin position="175"/>
        <end position="193"/>
    </location>
</feature>
<evidence type="ECO:0000313" key="3">
    <source>
        <dbReference type="EMBL" id="MFC6145244.1"/>
    </source>
</evidence>
<feature type="transmembrane region" description="Helical" evidence="2">
    <location>
        <begin position="328"/>
        <end position="346"/>
    </location>
</feature>
<keyword evidence="4" id="KW-1185">Reference proteome</keyword>
<dbReference type="RefSeq" id="WP_376998695.1">
    <property type="nucleotide sequence ID" value="NZ_JBHSQE010000001.1"/>
</dbReference>
<keyword evidence="2" id="KW-0472">Membrane</keyword>
<feature type="transmembrane region" description="Helical" evidence="2">
    <location>
        <begin position="305"/>
        <end position="321"/>
    </location>
</feature>
<reference evidence="4" key="1">
    <citation type="journal article" date="2019" name="Int. J. Syst. Evol. Microbiol.">
        <title>The Global Catalogue of Microorganisms (GCM) 10K type strain sequencing project: providing services to taxonomists for standard genome sequencing and annotation.</title>
        <authorList>
            <consortium name="The Broad Institute Genomics Platform"/>
            <consortium name="The Broad Institute Genome Sequencing Center for Infectious Disease"/>
            <person name="Wu L."/>
            <person name="Ma J."/>
        </authorList>
    </citation>
    <scope>NUCLEOTIDE SEQUENCE [LARGE SCALE GENOMIC DNA]</scope>
    <source>
        <strain evidence="4">CCUG 51943</strain>
    </source>
</reference>
<feature type="region of interest" description="Disordered" evidence="1">
    <location>
        <begin position="393"/>
        <end position="422"/>
    </location>
</feature>
<evidence type="ECO:0000313" key="4">
    <source>
        <dbReference type="Proteomes" id="UP001596244"/>
    </source>
</evidence>
<dbReference type="Proteomes" id="UP001596244">
    <property type="component" value="Unassembled WGS sequence"/>
</dbReference>
<evidence type="ECO:0000256" key="1">
    <source>
        <dbReference type="SAM" id="MobiDB-lite"/>
    </source>
</evidence>
<proteinExistence type="predicted"/>
<keyword evidence="2" id="KW-1133">Transmembrane helix</keyword>
<dbReference type="EMBL" id="JBHSQE010000001">
    <property type="protein sequence ID" value="MFC6145244.1"/>
    <property type="molecule type" value="Genomic_DNA"/>
</dbReference>
<feature type="transmembrane region" description="Helical" evidence="2">
    <location>
        <begin position="283"/>
        <end position="299"/>
    </location>
</feature>
<feature type="transmembrane region" description="Helical" evidence="2">
    <location>
        <begin position="250"/>
        <end position="271"/>
    </location>
</feature>
<accession>A0ABW1Q8X4</accession>
<keyword evidence="2" id="KW-0812">Transmembrane</keyword>
<protein>
    <submittedName>
        <fullName evidence="3">DUF2029 domain-containing protein</fullName>
    </submittedName>
</protein>